<feature type="domain" description="Flagellar hook protein FlgE/F/G-like D1" evidence="8">
    <location>
        <begin position="49"/>
        <end position="114"/>
    </location>
</feature>
<keyword evidence="9" id="KW-0966">Cell projection</keyword>
<accession>A0A348WPZ8</accession>
<dbReference type="InterPro" id="IPR037925">
    <property type="entry name" value="FlgE/F/G-like"/>
</dbReference>
<name>A0A348WPZ8_9GAMM</name>
<evidence type="ECO:0000313" key="10">
    <source>
        <dbReference type="Proteomes" id="UP000262878"/>
    </source>
</evidence>
<evidence type="ECO:0000313" key="9">
    <source>
        <dbReference type="EMBL" id="HAR56610.1"/>
    </source>
</evidence>
<dbReference type="NCBIfam" id="NF009280">
    <property type="entry name" value="PRK12640.1"/>
    <property type="match status" value="1"/>
</dbReference>
<evidence type="ECO:0000256" key="4">
    <source>
        <dbReference type="ARBA" id="ARBA00038560"/>
    </source>
</evidence>
<dbReference type="InterPro" id="IPR010930">
    <property type="entry name" value="Flg_bb/hook_C_dom"/>
</dbReference>
<comment type="similarity">
    <text evidence="2 6">Belongs to the flagella basal body rod proteins family.</text>
</comment>
<protein>
    <recommendedName>
        <fullName evidence="5 6">Flagellar basal-body rod protein FlgF</fullName>
    </recommendedName>
</protein>
<feature type="domain" description="Flagellar basal-body/hook protein C-terminal" evidence="7">
    <location>
        <begin position="168"/>
        <end position="210"/>
    </location>
</feature>
<proteinExistence type="inferred from homology"/>
<dbReference type="STRING" id="314276.OS145_11002"/>
<reference evidence="9 10" key="1">
    <citation type="journal article" date="2018" name="Nat. Biotechnol.">
        <title>A standardized bacterial taxonomy based on genome phylogeny substantially revises the tree of life.</title>
        <authorList>
            <person name="Parks D.H."/>
            <person name="Chuvochina M."/>
            <person name="Waite D.W."/>
            <person name="Rinke C."/>
            <person name="Skarshewski A."/>
            <person name="Chaumeil P.A."/>
            <person name="Hugenholtz P."/>
        </authorList>
    </citation>
    <scope>NUCLEOTIDE SEQUENCE [LARGE SCALE GENOMIC DNA]</scope>
    <source>
        <strain evidence="9">UBA9360</strain>
    </source>
</reference>
<evidence type="ECO:0000256" key="5">
    <source>
        <dbReference type="ARBA" id="ARBA00040228"/>
    </source>
</evidence>
<dbReference type="GO" id="GO:0030694">
    <property type="term" value="C:bacterial-type flagellum basal body, rod"/>
    <property type="evidence" value="ECO:0007669"/>
    <property type="project" value="UniProtKB-UniRule"/>
</dbReference>
<evidence type="ECO:0000256" key="1">
    <source>
        <dbReference type="ARBA" id="ARBA00004117"/>
    </source>
</evidence>
<evidence type="ECO:0000259" key="7">
    <source>
        <dbReference type="Pfam" id="PF06429"/>
    </source>
</evidence>
<dbReference type="Pfam" id="PF06429">
    <property type="entry name" value="Flg_bbr_C"/>
    <property type="match status" value="1"/>
</dbReference>
<dbReference type="SUPFAM" id="SSF117143">
    <property type="entry name" value="Flagellar hook protein flgE"/>
    <property type="match status" value="1"/>
</dbReference>
<evidence type="ECO:0000256" key="3">
    <source>
        <dbReference type="ARBA" id="ARBA00023143"/>
    </source>
</evidence>
<keyword evidence="9" id="KW-0282">Flagellum</keyword>
<dbReference type="Proteomes" id="UP000262878">
    <property type="component" value="Unassembled WGS sequence"/>
</dbReference>
<comment type="subunit">
    <text evidence="4 6">The basal body constitutes a major portion of the flagellar organelle and consists of five rings (E,L,P,S, and M) mounted on a central rod. The rod consists of about 26 subunits of FlgG in the distal portion, and FlgB, FlgC and FlgF are thought to build up the proximal portion of the rod with about 6 subunits each.</text>
</comment>
<comment type="subcellular location">
    <subcellularLocation>
        <location evidence="1 6">Bacterial flagellum basal body</location>
    </subcellularLocation>
</comment>
<dbReference type="Pfam" id="PF22692">
    <property type="entry name" value="LlgE_F_G_D1"/>
    <property type="match status" value="1"/>
</dbReference>
<dbReference type="PANTHER" id="PTHR30435:SF18">
    <property type="entry name" value="FLAGELLAR BASAL-BODY ROD PROTEIN FLGF"/>
    <property type="match status" value="1"/>
</dbReference>
<sequence length="215" mass="23074">GFKADLEQARSMQAFGEGLPTRVFSMTESPGQNFAEGPIRTTGRNLDVAINGQGWIAVQDANGNERYTRNGSLEIDAGGMLRTSSGDPVMGDAGPVLIPMPIDSLTIGRNGNISIRPQGAPEDANEIVDRIKLVNPPLNNVEKTTDGYFALKDGQQALADANVKLEVGALEGSNVNAIGEMTSMIALQRQYEMNVKMMKTADENAQRSATLMRMS</sequence>
<evidence type="ECO:0000259" key="8">
    <source>
        <dbReference type="Pfam" id="PF22692"/>
    </source>
</evidence>
<dbReference type="EMBL" id="DMUP01000173">
    <property type="protein sequence ID" value="HAR56610.1"/>
    <property type="molecule type" value="Genomic_DNA"/>
</dbReference>
<dbReference type="AlphaFoldDB" id="A0A348WPZ8"/>
<evidence type="ECO:0000256" key="6">
    <source>
        <dbReference type="RuleBase" id="RU362116"/>
    </source>
</evidence>
<feature type="non-terminal residue" evidence="9">
    <location>
        <position position="1"/>
    </location>
</feature>
<dbReference type="GO" id="GO:0071978">
    <property type="term" value="P:bacterial-type flagellum-dependent swarming motility"/>
    <property type="evidence" value="ECO:0007669"/>
    <property type="project" value="TreeGrafter"/>
</dbReference>
<evidence type="ECO:0000256" key="2">
    <source>
        <dbReference type="ARBA" id="ARBA00009677"/>
    </source>
</evidence>
<keyword evidence="9" id="KW-0969">Cilium</keyword>
<comment type="caution">
    <text evidence="9">The sequence shown here is derived from an EMBL/GenBank/DDBJ whole genome shotgun (WGS) entry which is preliminary data.</text>
</comment>
<keyword evidence="3 6" id="KW-0975">Bacterial flagellum</keyword>
<dbReference type="PANTHER" id="PTHR30435">
    <property type="entry name" value="FLAGELLAR PROTEIN"/>
    <property type="match status" value="1"/>
</dbReference>
<organism evidence="9 10">
    <name type="scientific">Idiomarina baltica</name>
    <dbReference type="NCBI Taxonomy" id="190892"/>
    <lineage>
        <taxon>Bacteria</taxon>
        <taxon>Pseudomonadati</taxon>
        <taxon>Pseudomonadota</taxon>
        <taxon>Gammaproteobacteria</taxon>
        <taxon>Alteromonadales</taxon>
        <taxon>Idiomarinaceae</taxon>
        <taxon>Idiomarina</taxon>
    </lineage>
</organism>
<dbReference type="NCBIfam" id="TIGR03506">
    <property type="entry name" value="FlgEFG_subfam"/>
    <property type="match status" value="1"/>
</dbReference>
<dbReference type="InterPro" id="IPR020013">
    <property type="entry name" value="Flagellar_FlgE/F/G"/>
</dbReference>
<dbReference type="InterPro" id="IPR053967">
    <property type="entry name" value="LlgE_F_G-like_D1"/>
</dbReference>
<gene>
    <name evidence="9" type="ORF">DCR58_07475</name>
</gene>